<dbReference type="InterPro" id="IPR012147">
    <property type="entry name" value="P_Ac_Bu_trans"/>
</dbReference>
<dbReference type="GO" id="GO:0008959">
    <property type="term" value="F:phosphate acetyltransferase activity"/>
    <property type="evidence" value="ECO:0007669"/>
    <property type="project" value="UniProtKB-EC"/>
</dbReference>
<evidence type="ECO:0000259" key="4">
    <source>
        <dbReference type="Pfam" id="PF01515"/>
    </source>
</evidence>
<protein>
    <submittedName>
        <fullName evidence="5">Phosphate acetyltransferase</fullName>
        <ecNumber evidence="5">2.3.1.8</ecNumber>
    </submittedName>
</protein>
<dbReference type="EMBL" id="VSSQ01010535">
    <property type="protein sequence ID" value="MPM44590.1"/>
    <property type="molecule type" value="Genomic_DNA"/>
</dbReference>
<reference evidence="5" key="1">
    <citation type="submission" date="2019-08" db="EMBL/GenBank/DDBJ databases">
        <authorList>
            <person name="Kucharzyk K."/>
            <person name="Murdoch R.W."/>
            <person name="Higgins S."/>
            <person name="Loffler F."/>
        </authorList>
    </citation>
    <scope>NUCLEOTIDE SEQUENCE</scope>
</reference>
<dbReference type="EC" id="2.3.1.8" evidence="5"/>
<dbReference type="PIRSF" id="PIRSF000428">
    <property type="entry name" value="P_Ac_trans"/>
    <property type="match status" value="1"/>
</dbReference>
<sequence>MIRRLDEIVTAAKRSELCVMAVAVAQDDDVLTAVAAAAREGIIRPILVGCKEKILEIASQINIDVSAFEIVDEPDKEKACMAAAGLVRDNKASLMMKGFVDTSYVMKAVLNKENNLKQSGMITHVAVMEVPGFDRLFYVTDSAMTIAPTLDNKVAIINNAVRIGHALGNDCPKVAALCAVEKVNEKMPCTLDARALTEMNRRGEITGCVVSGPLAMDNAVSPAAAKHKGIDDPVAGNADVLLVPDIEAGNILNKSMEYFANAKKASVMVGAKVPIVLTSRASSAESKTYSIALGALIASSERGRV</sequence>
<dbReference type="AlphaFoldDB" id="A0A644ZUE7"/>
<dbReference type="Gene3D" id="3.40.718.10">
    <property type="entry name" value="Isopropylmalate Dehydrogenase"/>
    <property type="match status" value="1"/>
</dbReference>
<dbReference type="NCBIfam" id="NF006045">
    <property type="entry name" value="PRK08190.1"/>
    <property type="match status" value="1"/>
</dbReference>
<evidence type="ECO:0000256" key="1">
    <source>
        <dbReference type="ARBA" id="ARBA00005656"/>
    </source>
</evidence>
<organism evidence="5">
    <name type="scientific">bioreactor metagenome</name>
    <dbReference type="NCBI Taxonomy" id="1076179"/>
    <lineage>
        <taxon>unclassified sequences</taxon>
        <taxon>metagenomes</taxon>
        <taxon>ecological metagenomes</taxon>
    </lineage>
</organism>
<evidence type="ECO:0000256" key="3">
    <source>
        <dbReference type="ARBA" id="ARBA00023315"/>
    </source>
</evidence>
<dbReference type="InterPro" id="IPR002505">
    <property type="entry name" value="PTA_PTB"/>
</dbReference>
<dbReference type="PANTHER" id="PTHR43356:SF2">
    <property type="entry name" value="PHOSPHATE ACETYLTRANSFERASE"/>
    <property type="match status" value="1"/>
</dbReference>
<keyword evidence="2 5" id="KW-0808">Transferase</keyword>
<comment type="caution">
    <text evidence="5">The sequence shown here is derived from an EMBL/GenBank/DDBJ whole genome shotgun (WGS) entry which is preliminary data.</text>
</comment>
<dbReference type="SUPFAM" id="SSF53659">
    <property type="entry name" value="Isocitrate/Isopropylmalate dehydrogenase-like"/>
    <property type="match status" value="1"/>
</dbReference>
<comment type="similarity">
    <text evidence="1">Belongs to the phosphate acetyltransferase and butyryltransferase family.</text>
</comment>
<evidence type="ECO:0000256" key="2">
    <source>
        <dbReference type="ARBA" id="ARBA00022679"/>
    </source>
</evidence>
<dbReference type="PANTHER" id="PTHR43356">
    <property type="entry name" value="PHOSPHATE ACETYLTRANSFERASE"/>
    <property type="match status" value="1"/>
</dbReference>
<dbReference type="Pfam" id="PF01515">
    <property type="entry name" value="PTA_PTB"/>
    <property type="match status" value="1"/>
</dbReference>
<accession>A0A644ZUE7</accession>
<gene>
    <name evidence="5" type="primary">pta_33</name>
    <name evidence="5" type="ORF">SDC9_91269</name>
</gene>
<evidence type="ECO:0000313" key="5">
    <source>
        <dbReference type="EMBL" id="MPM44590.1"/>
    </source>
</evidence>
<keyword evidence="3 5" id="KW-0012">Acyltransferase</keyword>
<feature type="domain" description="Phosphate acetyl/butaryl transferase" evidence="4">
    <location>
        <begin position="78"/>
        <end position="294"/>
    </location>
</feature>
<proteinExistence type="inferred from homology"/>
<dbReference type="InterPro" id="IPR050500">
    <property type="entry name" value="Phos_Acetyltrans/Butyryltrans"/>
</dbReference>
<name>A0A644ZUE7_9ZZZZ</name>